<keyword evidence="3" id="KW-1185">Reference proteome</keyword>
<proteinExistence type="predicted"/>
<dbReference type="RefSeq" id="WP_170863185.1">
    <property type="nucleotide sequence ID" value="NZ_FQYU01000009.1"/>
</dbReference>
<evidence type="ECO:0000313" key="3">
    <source>
        <dbReference type="Proteomes" id="UP000184543"/>
    </source>
</evidence>
<gene>
    <name evidence="2" type="ORF">SAMN04488513_10914</name>
</gene>
<accession>A0A1M6M6S4</accession>
<dbReference type="Pfam" id="PF19265">
    <property type="entry name" value="DUF5908"/>
    <property type="match status" value="1"/>
</dbReference>
<dbReference type="EMBL" id="FQYU01000009">
    <property type="protein sequence ID" value="SHJ79155.1"/>
    <property type="molecule type" value="Genomic_DNA"/>
</dbReference>
<reference evidence="3" key="1">
    <citation type="submission" date="2016-11" db="EMBL/GenBank/DDBJ databases">
        <authorList>
            <person name="Varghese N."/>
            <person name="Submissions S."/>
        </authorList>
    </citation>
    <scope>NUCLEOTIDE SEQUENCE [LARGE SCALE GENOMIC DNA]</scope>
    <source>
        <strain evidence="3">DSM 19858</strain>
    </source>
</reference>
<feature type="compositionally biased region" description="Polar residues" evidence="1">
    <location>
        <begin position="15"/>
        <end position="41"/>
    </location>
</feature>
<evidence type="ECO:0000313" key="2">
    <source>
        <dbReference type="EMBL" id="SHJ79155.1"/>
    </source>
</evidence>
<name>A0A1M6M6S4_9FLAO</name>
<feature type="region of interest" description="Disordered" evidence="1">
    <location>
        <begin position="15"/>
        <end position="42"/>
    </location>
</feature>
<dbReference type="STRING" id="192903.SAMN04488513_10914"/>
<protein>
    <submittedName>
        <fullName evidence="2">Uncharacterized protein</fullName>
    </submittedName>
</protein>
<dbReference type="AlphaFoldDB" id="A0A1M6M6S4"/>
<organism evidence="2 3">
    <name type="scientific">Pseudozobellia thermophila</name>
    <dbReference type="NCBI Taxonomy" id="192903"/>
    <lineage>
        <taxon>Bacteria</taxon>
        <taxon>Pseudomonadati</taxon>
        <taxon>Bacteroidota</taxon>
        <taxon>Flavobacteriia</taxon>
        <taxon>Flavobacteriales</taxon>
        <taxon>Flavobacteriaceae</taxon>
        <taxon>Pseudozobellia</taxon>
    </lineage>
</organism>
<dbReference type="InterPro" id="IPR045459">
    <property type="entry name" value="DUF5908"/>
</dbReference>
<sequence length="56" mass="6171">MPVEIKELIIRTTVDGQNKKSNTGAAEQSCSDPTPAETGQVQVDEVLKMIKNQNER</sequence>
<dbReference type="Proteomes" id="UP000184543">
    <property type="component" value="Unassembled WGS sequence"/>
</dbReference>
<evidence type="ECO:0000256" key="1">
    <source>
        <dbReference type="SAM" id="MobiDB-lite"/>
    </source>
</evidence>